<accession>A0AAV9QTI3</accession>
<gene>
    <name evidence="2" type="ORF">CRENBAI_009800</name>
</gene>
<evidence type="ECO:0000313" key="2">
    <source>
        <dbReference type="EMBL" id="KAK5600087.1"/>
    </source>
</evidence>
<dbReference type="EMBL" id="JAHHUM010002900">
    <property type="protein sequence ID" value="KAK5600087.1"/>
    <property type="molecule type" value="Genomic_DNA"/>
</dbReference>
<dbReference type="AlphaFoldDB" id="A0AAV9QTI3"/>
<name>A0AAV9QTI3_9TELE</name>
<protein>
    <submittedName>
        <fullName evidence="2">Uncharacterized protein</fullName>
    </submittedName>
</protein>
<keyword evidence="3" id="KW-1185">Reference proteome</keyword>
<proteinExistence type="predicted"/>
<sequence length="113" mass="12707">MRRARGGSARRKESPEPEHAALSRRLYAFRLSVARASGADRSELKSSSRWLHFVWQHRAEVLWAPVRHMRGSGPNAPSNSVSPTHKRLNSLFNNNKFYGFLSGGADNEAFSLT</sequence>
<organism evidence="2 3">
    <name type="scientific">Crenichthys baileyi</name>
    <name type="common">White River springfish</name>
    <dbReference type="NCBI Taxonomy" id="28760"/>
    <lineage>
        <taxon>Eukaryota</taxon>
        <taxon>Metazoa</taxon>
        <taxon>Chordata</taxon>
        <taxon>Craniata</taxon>
        <taxon>Vertebrata</taxon>
        <taxon>Euteleostomi</taxon>
        <taxon>Actinopterygii</taxon>
        <taxon>Neopterygii</taxon>
        <taxon>Teleostei</taxon>
        <taxon>Neoteleostei</taxon>
        <taxon>Acanthomorphata</taxon>
        <taxon>Ovalentaria</taxon>
        <taxon>Atherinomorphae</taxon>
        <taxon>Cyprinodontiformes</taxon>
        <taxon>Goodeidae</taxon>
        <taxon>Crenichthys</taxon>
    </lineage>
</organism>
<comment type="caution">
    <text evidence="2">The sequence shown here is derived from an EMBL/GenBank/DDBJ whole genome shotgun (WGS) entry which is preliminary data.</text>
</comment>
<evidence type="ECO:0000256" key="1">
    <source>
        <dbReference type="SAM" id="MobiDB-lite"/>
    </source>
</evidence>
<dbReference type="Proteomes" id="UP001311232">
    <property type="component" value="Unassembled WGS sequence"/>
</dbReference>
<evidence type="ECO:0000313" key="3">
    <source>
        <dbReference type="Proteomes" id="UP001311232"/>
    </source>
</evidence>
<feature type="compositionally biased region" description="Basic and acidic residues" evidence="1">
    <location>
        <begin position="10"/>
        <end position="20"/>
    </location>
</feature>
<feature type="region of interest" description="Disordered" evidence="1">
    <location>
        <begin position="1"/>
        <end position="20"/>
    </location>
</feature>
<reference evidence="2 3" key="1">
    <citation type="submission" date="2021-06" db="EMBL/GenBank/DDBJ databases">
        <authorList>
            <person name="Palmer J.M."/>
        </authorList>
    </citation>
    <scope>NUCLEOTIDE SEQUENCE [LARGE SCALE GENOMIC DNA]</scope>
    <source>
        <strain evidence="2 3">MEX-2019</strain>
        <tissue evidence="2">Muscle</tissue>
    </source>
</reference>